<gene>
    <name evidence="2" type="ORF">HA237_06540</name>
    <name evidence="3" type="ORF">J4224_02110</name>
</gene>
<dbReference type="Proteomes" id="UP000683213">
    <property type="component" value="Unassembled WGS sequence"/>
</dbReference>
<dbReference type="SUPFAM" id="SSF53335">
    <property type="entry name" value="S-adenosyl-L-methionine-dependent methyltransferases"/>
    <property type="match status" value="1"/>
</dbReference>
<evidence type="ECO:0000313" key="3">
    <source>
        <dbReference type="EMBL" id="MBS3059200.1"/>
    </source>
</evidence>
<reference evidence="3" key="3">
    <citation type="submission" date="2021-05" db="EMBL/GenBank/DDBJ databases">
        <title>Protein family content uncovers lineage relationships and bacterial pathway maintenance mechanisms in DPANN archaea.</title>
        <authorList>
            <person name="Castelle C.J."/>
            <person name="Meheust R."/>
            <person name="Jaffe A.L."/>
            <person name="Seitz K."/>
            <person name="Gong X."/>
            <person name="Baker B.J."/>
            <person name="Banfield J.F."/>
        </authorList>
    </citation>
    <scope>NUCLEOTIDE SEQUENCE</scope>
    <source>
        <strain evidence="3">RIFCSPHIGHO2_01_FULL_GW2011_AR10_43_9</strain>
    </source>
</reference>
<dbReference type="EMBL" id="JAGVWF010000028">
    <property type="protein sequence ID" value="MBS3059200.1"/>
    <property type="molecule type" value="Genomic_DNA"/>
</dbReference>
<feature type="domain" description="Methyltransferase type 11" evidence="1">
    <location>
        <begin position="62"/>
        <end position="149"/>
    </location>
</feature>
<dbReference type="Gene3D" id="3.40.50.150">
    <property type="entry name" value="Vaccinia Virus protein VP39"/>
    <property type="match status" value="1"/>
</dbReference>
<dbReference type="EMBL" id="DUFG01000033">
    <property type="protein sequence ID" value="HIH08985.1"/>
    <property type="molecule type" value="Genomic_DNA"/>
</dbReference>
<dbReference type="GO" id="GO:0032259">
    <property type="term" value="P:methylation"/>
    <property type="evidence" value="ECO:0007669"/>
    <property type="project" value="UniProtKB-KW"/>
</dbReference>
<dbReference type="InterPro" id="IPR029063">
    <property type="entry name" value="SAM-dependent_MTases_sf"/>
</dbReference>
<dbReference type="CDD" id="cd02440">
    <property type="entry name" value="AdoMet_MTases"/>
    <property type="match status" value="1"/>
</dbReference>
<proteinExistence type="predicted"/>
<comment type="caution">
    <text evidence="2">The sequence shown here is derived from an EMBL/GenBank/DDBJ whole genome shotgun (WGS) entry which is preliminary data.</text>
</comment>
<dbReference type="InterPro" id="IPR013216">
    <property type="entry name" value="Methyltransf_11"/>
</dbReference>
<accession>A0A7J4IXL0</accession>
<protein>
    <submittedName>
        <fullName evidence="2">Class I SAM-dependent methyltransferase</fullName>
    </submittedName>
</protein>
<sequence length="296" mass="33745">MQRPGKNPKKHGFQRKDETIRLWQDYHDIGIMLPDYKGNEPDLLAARKMLNQGITQPNHTIIDIGAGAGKITSGLTDRRVRVLSVEPTHVPFEEHSVQHSRIRASGLALPFANASADKILVSYVLSYIDKKKATQEIRRVLKKGGKAVILLHKPKSLHMKGIAATSTYYDKMAELVRNIEREKFVRPPEIVGFANRWNLGGQNPHMKRILTNFIKSFQDIQARGPRRQSALQELGAIRNKLERSRAIIRKLAAEKNLFKSEENIRSFFNRHGLKPIKIETTQDKQGEYGYAVLLEK</sequence>
<name>A0A7J4IXL0_9ARCH</name>
<keyword evidence="2" id="KW-0489">Methyltransferase</keyword>
<reference evidence="3" key="2">
    <citation type="submission" date="2021-03" db="EMBL/GenBank/DDBJ databases">
        <authorList>
            <person name="Jaffe A."/>
        </authorList>
    </citation>
    <scope>NUCLEOTIDE SEQUENCE</scope>
    <source>
        <strain evidence="3">RIFCSPHIGHO2_01_FULL_GW2011_AR10_43_9</strain>
    </source>
</reference>
<keyword evidence="2" id="KW-0808">Transferase</keyword>
<evidence type="ECO:0000313" key="4">
    <source>
        <dbReference type="Proteomes" id="UP000577419"/>
    </source>
</evidence>
<reference evidence="4" key="1">
    <citation type="journal article" date="2020" name="bioRxiv">
        <title>A rank-normalized archaeal taxonomy based on genome phylogeny resolves widespread incomplete and uneven classifications.</title>
        <authorList>
            <person name="Rinke C."/>
            <person name="Chuvochina M."/>
            <person name="Mussig A.J."/>
            <person name="Chaumeil P.-A."/>
            <person name="Waite D.W."/>
            <person name="Whitman W.B."/>
            <person name="Parks D.H."/>
            <person name="Hugenholtz P."/>
        </authorList>
    </citation>
    <scope>NUCLEOTIDE SEQUENCE [LARGE SCALE GENOMIC DNA]</scope>
</reference>
<evidence type="ECO:0000259" key="1">
    <source>
        <dbReference type="Pfam" id="PF08241"/>
    </source>
</evidence>
<dbReference type="Pfam" id="PF08241">
    <property type="entry name" value="Methyltransf_11"/>
    <property type="match status" value="1"/>
</dbReference>
<dbReference type="AlphaFoldDB" id="A0A7J4IXL0"/>
<dbReference type="GO" id="GO:0008757">
    <property type="term" value="F:S-adenosylmethionine-dependent methyltransferase activity"/>
    <property type="evidence" value="ECO:0007669"/>
    <property type="project" value="InterPro"/>
</dbReference>
<evidence type="ECO:0000313" key="2">
    <source>
        <dbReference type="EMBL" id="HIH08985.1"/>
    </source>
</evidence>
<organism evidence="2 4">
    <name type="scientific">Candidatus Iainarchaeum sp</name>
    <dbReference type="NCBI Taxonomy" id="3101447"/>
    <lineage>
        <taxon>Archaea</taxon>
        <taxon>Candidatus Iainarchaeota</taxon>
        <taxon>Candidatus Iainarchaeia</taxon>
        <taxon>Candidatus Iainarchaeales</taxon>
        <taxon>Candidatus Iainarchaeaceae</taxon>
        <taxon>Candidatus Iainarchaeum</taxon>
    </lineage>
</organism>
<dbReference type="Proteomes" id="UP000577419">
    <property type="component" value="Unassembled WGS sequence"/>
</dbReference>